<keyword evidence="3" id="KW-0106">Calcium</keyword>
<dbReference type="GO" id="GO:0030865">
    <property type="term" value="P:cortical cytoskeleton organization"/>
    <property type="evidence" value="ECO:0007669"/>
    <property type="project" value="TreeGrafter"/>
</dbReference>
<dbReference type="PANTHER" id="PTHR12085:SF3">
    <property type="entry name" value="SERINE_THREONINE-PROTEIN PHOSPHATASE 2A REGULATORY SUBUNIT B'' SUBUNIT GAMMA"/>
    <property type="match status" value="1"/>
</dbReference>
<evidence type="ECO:0000313" key="4">
    <source>
        <dbReference type="EMBL" id="ACO15348.1"/>
    </source>
</evidence>
<dbReference type="InterPro" id="IPR011992">
    <property type="entry name" value="EF-hand-dom_pair"/>
</dbReference>
<evidence type="ECO:0000256" key="1">
    <source>
        <dbReference type="ARBA" id="ARBA00004496"/>
    </source>
</evidence>
<reference evidence="4" key="1">
    <citation type="submission" date="2009-03" db="EMBL/GenBank/DDBJ databases">
        <title>Caligus clemensi ESTs and full-length cDNAs.</title>
        <authorList>
            <person name="Yasuike M."/>
            <person name="von Schalburg K."/>
            <person name="Cooper G."/>
            <person name="Leong J."/>
            <person name="Jones S.R.M."/>
            <person name="Koop B.F."/>
        </authorList>
    </citation>
    <scope>NUCLEOTIDE SEQUENCE</scope>
    <source>
        <tissue evidence="4">Whole</tissue>
    </source>
</reference>
<dbReference type="CDD" id="cd21505">
    <property type="entry name" value="PPP2R3C"/>
    <property type="match status" value="1"/>
</dbReference>
<proteinExistence type="evidence at transcript level"/>
<comment type="subcellular location">
    <subcellularLocation>
        <location evidence="1">Cytoplasm</location>
    </subcellularLocation>
</comment>
<organism evidence="4">
    <name type="scientific">Caligus clemensi</name>
    <name type="common">Sea louse</name>
    <dbReference type="NCBI Taxonomy" id="344056"/>
    <lineage>
        <taxon>Eukaryota</taxon>
        <taxon>Metazoa</taxon>
        <taxon>Ecdysozoa</taxon>
        <taxon>Arthropoda</taxon>
        <taxon>Crustacea</taxon>
        <taxon>Multicrustacea</taxon>
        <taxon>Hexanauplia</taxon>
        <taxon>Copepoda</taxon>
        <taxon>Siphonostomatoida</taxon>
        <taxon>Caligidae</taxon>
        <taxon>Caligus</taxon>
    </lineage>
</organism>
<dbReference type="EMBL" id="BT080924">
    <property type="protein sequence ID" value="ACO15348.1"/>
    <property type="molecule type" value="mRNA"/>
</dbReference>
<dbReference type="GO" id="GO:0005737">
    <property type="term" value="C:cytoplasm"/>
    <property type="evidence" value="ECO:0007669"/>
    <property type="project" value="UniProtKB-SubCell"/>
</dbReference>
<dbReference type="GO" id="GO:0000226">
    <property type="term" value="P:microtubule cytoskeleton organization"/>
    <property type="evidence" value="ECO:0007669"/>
    <property type="project" value="TreeGrafter"/>
</dbReference>
<dbReference type="InterPro" id="IPR018247">
    <property type="entry name" value="EF_Hand_1_Ca_BS"/>
</dbReference>
<protein>
    <submittedName>
        <fullName evidence="4">Serine/threonine-protein phosphatase 2A regulatory subunit B subunit gamma</fullName>
    </submittedName>
</protein>
<dbReference type="Gene3D" id="1.10.238.10">
    <property type="entry name" value="EF-hand"/>
    <property type="match status" value="1"/>
</dbReference>
<keyword evidence="2" id="KW-0963">Cytoplasm</keyword>
<dbReference type="SUPFAM" id="SSF47473">
    <property type="entry name" value="EF-hand"/>
    <property type="match status" value="1"/>
</dbReference>
<dbReference type="GO" id="GO:0005813">
    <property type="term" value="C:centrosome"/>
    <property type="evidence" value="ECO:0007669"/>
    <property type="project" value="TreeGrafter"/>
</dbReference>
<dbReference type="AlphaFoldDB" id="C1C245"/>
<evidence type="ECO:0000256" key="2">
    <source>
        <dbReference type="ARBA" id="ARBA00022490"/>
    </source>
</evidence>
<dbReference type="InterPro" id="IPR039865">
    <property type="entry name" value="PPP2R3C"/>
</dbReference>
<dbReference type="GO" id="GO:0005819">
    <property type="term" value="C:spindle"/>
    <property type="evidence" value="ECO:0007669"/>
    <property type="project" value="TreeGrafter"/>
</dbReference>
<sequence length="437" mass="51037">MDAKISLGKYLRKTSPQEALEDGDNLFLHAYASVHREPPKGIPRFYYPSGLPEHSLGCRLREDARAKILKRKETEVADNAELKDFWSLLDSYSSPVSAENSEDKYLTYHSYNNMSKESIPKIQSFLTAKLFLQLAQESSGRVVIASLFDYVMRKTWILQTRIDLSLYDSDGSGFLREVDLERYIGELIDTLPKLDILDKSMHSFYICNAVRKFFFFLDPIRTGKIRIRDIFVSGFLDDFLELRDTEAGKDLHESNWFSGPSLLRVYGQYLNLDSDQNGMISQSELKNYGTRTLTDTFIQRVFQECLTYESEMDYKTYIDFVLAFENRKYPQSLQYFFRILDINQQGYLDSFTLNYFFKDILQEMDKNKQEPVLFEDVKDELFDMISPKDPNKITLQDLIESRQGDKIVSVLIDLNGFWSHESRDDYITEEDGFSLSH</sequence>
<dbReference type="GO" id="GO:0035303">
    <property type="term" value="P:regulation of dephosphorylation"/>
    <property type="evidence" value="ECO:0007669"/>
    <property type="project" value="InterPro"/>
</dbReference>
<gene>
    <name evidence="4" type="primary">P2R3C</name>
</gene>
<dbReference type="PANTHER" id="PTHR12085">
    <property type="entry name" value="SERINE/THREONINE-PROTEIN PHOSPHATASE 2A REGULATORY SUBUNIT B'' SUBUNIT GAMMA"/>
    <property type="match status" value="1"/>
</dbReference>
<name>C1C245_CALCM</name>
<dbReference type="FunFam" id="1.10.238.10:FF:000091">
    <property type="entry name" value="Serine/threonine-protein phosphatase 2A regulatory subunit B'' subunit gamma"/>
    <property type="match status" value="1"/>
</dbReference>
<evidence type="ECO:0000256" key="3">
    <source>
        <dbReference type="ARBA" id="ARBA00022837"/>
    </source>
</evidence>
<dbReference type="PROSITE" id="PS00018">
    <property type="entry name" value="EF_HAND_1"/>
    <property type="match status" value="1"/>
</dbReference>
<accession>C1C245</accession>